<dbReference type="InterPro" id="IPR001017">
    <property type="entry name" value="DH_E1"/>
</dbReference>
<evidence type="ECO:0000313" key="11">
    <source>
        <dbReference type="Proteomes" id="UP001597357"/>
    </source>
</evidence>
<organism evidence="10 11">
    <name type="scientific">Mesonia sediminis</name>
    <dbReference type="NCBI Taxonomy" id="1703946"/>
    <lineage>
        <taxon>Bacteria</taxon>
        <taxon>Pseudomonadati</taxon>
        <taxon>Bacteroidota</taxon>
        <taxon>Flavobacteriia</taxon>
        <taxon>Flavobacteriales</taxon>
        <taxon>Flavobacteriaceae</taxon>
        <taxon>Mesonia</taxon>
    </lineage>
</organism>
<feature type="domain" description="Dehydrogenase E1 component" evidence="9">
    <location>
        <begin position="15"/>
        <end position="311"/>
    </location>
</feature>
<dbReference type="InterPro" id="IPR050642">
    <property type="entry name" value="PDH_E1_Alpha_Subunit"/>
</dbReference>
<evidence type="ECO:0000256" key="7">
    <source>
        <dbReference type="ARBA" id="ARBA00023317"/>
    </source>
</evidence>
<evidence type="ECO:0000256" key="8">
    <source>
        <dbReference type="RuleBase" id="RU361139"/>
    </source>
</evidence>
<comment type="function">
    <text evidence="8">The pyruvate dehydrogenase complex catalyzes the overall conversion of pyruvate to acetyl-CoA and CO(2).</text>
</comment>
<keyword evidence="7 8" id="KW-0670">Pyruvate</keyword>
<dbReference type="Pfam" id="PF00676">
    <property type="entry name" value="E1_dh"/>
    <property type="match status" value="1"/>
</dbReference>
<evidence type="ECO:0000313" key="10">
    <source>
        <dbReference type="EMBL" id="MFD2696617.1"/>
    </source>
</evidence>
<protein>
    <recommendedName>
        <fullName evidence="4 8">Pyruvate dehydrogenase E1 component subunit alpha</fullName>
        <ecNumber evidence="3 8">1.2.4.1</ecNumber>
    </recommendedName>
</protein>
<evidence type="ECO:0000256" key="2">
    <source>
        <dbReference type="ARBA" id="ARBA00011870"/>
    </source>
</evidence>
<comment type="caution">
    <text evidence="10">The sequence shown here is derived from an EMBL/GenBank/DDBJ whole genome shotgun (WGS) entry which is preliminary data.</text>
</comment>
<proteinExistence type="predicted"/>
<dbReference type="CDD" id="cd02000">
    <property type="entry name" value="TPP_E1_PDC_ADC_BCADC"/>
    <property type="match status" value="1"/>
</dbReference>
<keyword evidence="5 8" id="KW-0560">Oxidoreductase</keyword>
<sequence>MKKITKETYLKWYEDMLFWRKFEDKLAQVYIQQKVRGFLHLYNGQEAILAGALHAMDLKKDRMITAYRNHVQPIGMGEDPKRVMAELYGKKTGTSQGLGGSMHIFSKEHRFYGGHGIVGGQIPLGAGLAFGDKYFKRDNVTLCFFGDGASRQGTLHETFNMAMNWKLPVVFCVENNGYAMGTSVKRTANHEDIWKLGLGYEMPCGPVDAMNPEKVAEAMDEAIDRARRGDGPTFLDLKTYRYRGHSMSDAQHYRTKDEVKEYQKIDPITQVLDKIKENEWASEDEIKTIDKRVKDLVSECEKFAEESDYPETSVMYDSVYEQKDYPFTPHKTV</sequence>
<dbReference type="InterPro" id="IPR017597">
    <property type="entry name" value="Pyrv_DH_E1_asu_subgrp-y"/>
</dbReference>
<dbReference type="Proteomes" id="UP001597357">
    <property type="component" value="Unassembled WGS sequence"/>
</dbReference>
<dbReference type="SUPFAM" id="SSF52518">
    <property type="entry name" value="Thiamin diphosphate-binding fold (THDP-binding)"/>
    <property type="match status" value="1"/>
</dbReference>
<gene>
    <name evidence="8 10" type="primary">pdhA</name>
    <name evidence="10" type="ORF">ACFSQ0_01290</name>
</gene>
<comment type="catalytic activity">
    <reaction evidence="8">
        <text>N(6)-[(R)-lipoyl]-L-lysyl-[protein] + pyruvate + H(+) = N(6)-[(R)-S(8)-acetyldihydrolipoyl]-L-lysyl-[protein] + CO2</text>
        <dbReference type="Rhea" id="RHEA:19189"/>
        <dbReference type="Rhea" id="RHEA-COMP:10474"/>
        <dbReference type="Rhea" id="RHEA-COMP:10478"/>
        <dbReference type="ChEBI" id="CHEBI:15361"/>
        <dbReference type="ChEBI" id="CHEBI:15378"/>
        <dbReference type="ChEBI" id="CHEBI:16526"/>
        <dbReference type="ChEBI" id="CHEBI:83099"/>
        <dbReference type="ChEBI" id="CHEBI:83111"/>
        <dbReference type="EC" id="1.2.4.1"/>
    </reaction>
</comment>
<evidence type="ECO:0000256" key="1">
    <source>
        <dbReference type="ARBA" id="ARBA00001964"/>
    </source>
</evidence>
<dbReference type="EC" id="1.2.4.1" evidence="3 8"/>
<name>A0ABW5SBS9_9FLAO</name>
<evidence type="ECO:0000256" key="4">
    <source>
        <dbReference type="ARBA" id="ARBA00014159"/>
    </source>
</evidence>
<dbReference type="Gene3D" id="3.40.50.970">
    <property type="match status" value="1"/>
</dbReference>
<dbReference type="PANTHER" id="PTHR11516:SF60">
    <property type="entry name" value="PYRUVATE DEHYDROGENASE E1 COMPONENT SUBUNIT ALPHA"/>
    <property type="match status" value="1"/>
</dbReference>
<evidence type="ECO:0000256" key="3">
    <source>
        <dbReference type="ARBA" id="ARBA00012281"/>
    </source>
</evidence>
<evidence type="ECO:0000256" key="6">
    <source>
        <dbReference type="ARBA" id="ARBA00023052"/>
    </source>
</evidence>
<dbReference type="NCBIfam" id="TIGR03182">
    <property type="entry name" value="PDH_E1_alph_y"/>
    <property type="match status" value="1"/>
</dbReference>
<keyword evidence="11" id="KW-1185">Reference proteome</keyword>
<evidence type="ECO:0000259" key="9">
    <source>
        <dbReference type="Pfam" id="PF00676"/>
    </source>
</evidence>
<comment type="subunit">
    <text evidence="2 8">Heterodimer of an alpha and a beta chain.</text>
</comment>
<accession>A0ABW5SBS9</accession>
<reference evidence="11" key="1">
    <citation type="journal article" date="2019" name="Int. J. Syst. Evol. Microbiol.">
        <title>The Global Catalogue of Microorganisms (GCM) 10K type strain sequencing project: providing services to taxonomists for standard genome sequencing and annotation.</title>
        <authorList>
            <consortium name="The Broad Institute Genomics Platform"/>
            <consortium name="The Broad Institute Genome Sequencing Center for Infectious Disease"/>
            <person name="Wu L."/>
            <person name="Ma J."/>
        </authorList>
    </citation>
    <scope>NUCLEOTIDE SEQUENCE [LARGE SCALE GENOMIC DNA]</scope>
    <source>
        <strain evidence="11">KCTC 42255</strain>
    </source>
</reference>
<comment type="cofactor">
    <cofactor evidence="1 8">
        <name>thiamine diphosphate</name>
        <dbReference type="ChEBI" id="CHEBI:58937"/>
    </cofactor>
</comment>
<evidence type="ECO:0000256" key="5">
    <source>
        <dbReference type="ARBA" id="ARBA00023002"/>
    </source>
</evidence>
<dbReference type="PANTHER" id="PTHR11516">
    <property type="entry name" value="PYRUVATE DEHYDROGENASE E1 COMPONENT, ALPHA SUBUNIT BACTERIAL AND ORGANELLAR"/>
    <property type="match status" value="1"/>
</dbReference>
<dbReference type="RefSeq" id="WP_379043035.1">
    <property type="nucleotide sequence ID" value="NZ_JBHULZ010000006.1"/>
</dbReference>
<dbReference type="InterPro" id="IPR029061">
    <property type="entry name" value="THDP-binding"/>
</dbReference>
<dbReference type="EMBL" id="JBHULZ010000006">
    <property type="protein sequence ID" value="MFD2696617.1"/>
    <property type="molecule type" value="Genomic_DNA"/>
</dbReference>
<keyword evidence="6 8" id="KW-0786">Thiamine pyrophosphate</keyword>
<dbReference type="GO" id="GO:0004739">
    <property type="term" value="F:pyruvate dehydrogenase (acetyl-transferring) activity"/>
    <property type="evidence" value="ECO:0007669"/>
    <property type="project" value="UniProtKB-EC"/>
</dbReference>